<organism evidence="2 3">
    <name type="scientific">Steccherinum ochraceum</name>
    <dbReference type="NCBI Taxonomy" id="92696"/>
    <lineage>
        <taxon>Eukaryota</taxon>
        <taxon>Fungi</taxon>
        <taxon>Dikarya</taxon>
        <taxon>Basidiomycota</taxon>
        <taxon>Agaricomycotina</taxon>
        <taxon>Agaricomycetes</taxon>
        <taxon>Polyporales</taxon>
        <taxon>Steccherinaceae</taxon>
        <taxon>Steccherinum</taxon>
    </lineage>
</organism>
<dbReference type="AlphaFoldDB" id="A0A4R0RKI6"/>
<dbReference type="Proteomes" id="UP000292702">
    <property type="component" value="Unassembled WGS sequence"/>
</dbReference>
<evidence type="ECO:0000313" key="2">
    <source>
        <dbReference type="EMBL" id="TCD64308.1"/>
    </source>
</evidence>
<gene>
    <name evidence="2" type="ORF">EIP91_004255</name>
</gene>
<proteinExistence type="predicted"/>
<evidence type="ECO:0000256" key="1">
    <source>
        <dbReference type="SAM" id="MobiDB-lite"/>
    </source>
</evidence>
<dbReference type="EMBL" id="RWJN01000243">
    <property type="protein sequence ID" value="TCD64308.1"/>
    <property type="molecule type" value="Genomic_DNA"/>
</dbReference>
<keyword evidence="3" id="KW-1185">Reference proteome</keyword>
<protein>
    <recommendedName>
        <fullName evidence="4">Protein kinase domain-containing protein</fullName>
    </recommendedName>
</protein>
<dbReference type="STRING" id="92696.A0A4R0RKI6"/>
<accession>A0A4R0RKI6</accession>
<evidence type="ECO:0000313" key="3">
    <source>
        <dbReference type="Proteomes" id="UP000292702"/>
    </source>
</evidence>
<comment type="caution">
    <text evidence="2">The sequence shown here is derived from an EMBL/GenBank/DDBJ whole genome shotgun (WGS) entry which is preliminary data.</text>
</comment>
<feature type="compositionally biased region" description="Pro residues" evidence="1">
    <location>
        <begin position="47"/>
        <end position="57"/>
    </location>
</feature>
<name>A0A4R0RKI6_9APHY</name>
<sequence length="337" mass="38242">MATHDSDPWDSGHHIADDYWRSRYYLLAVRGYTLRDHFRPDKQPSQRNPPRPWPPNDVPDGIDARMPGGKLVLVRRLATDSQELSLLLKFSQPKMRSAPGNLCVPVLDTFEDPQNTSVTFVVTPFLFDPIQLSWRNVDDIMNYITRILEGLVFFHANDISDVLSSTNNVYSVVGFDASSILEAEGGNWNAVNPLGMLERPTATFFGNYIYYMRDTVPFYIVHLHYCKVETSVQGPNPSPLPAYRLAEHGNLPAQDPSSLAATRMTQGMKSDLRNLNRVVIGEQRGRVVENPTALGFLQELTDELGSSDPPDAVTALRRFRELHYSRSWLLRKLWPVQ</sequence>
<dbReference type="OrthoDB" id="3224178at2759"/>
<feature type="region of interest" description="Disordered" evidence="1">
    <location>
        <begin position="37"/>
        <end position="61"/>
    </location>
</feature>
<evidence type="ECO:0008006" key="4">
    <source>
        <dbReference type="Google" id="ProtNLM"/>
    </source>
</evidence>
<reference evidence="2 3" key="1">
    <citation type="submission" date="2018-11" db="EMBL/GenBank/DDBJ databases">
        <title>Genome assembly of Steccherinum ochraceum LE-BIN_3174, the white-rot fungus of the Steccherinaceae family (The Residual Polyporoid clade, Polyporales, Basidiomycota).</title>
        <authorList>
            <person name="Fedorova T.V."/>
            <person name="Glazunova O.A."/>
            <person name="Landesman E.O."/>
            <person name="Moiseenko K.V."/>
            <person name="Psurtseva N.V."/>
            <person name="Savinova O.S."/>
            <person name="Shakhova N.V."/>
            <person name="Tyazhelova T.V."/>
            <person name="Vasina D.V."/>
        </authorList>
    </citation>
    <scope>NUCLEOTIDE SEQUENCE [LARGE SCALE GENOMIC DNA]</scope>
    <source>
        <strain evidence="2 3">LE-BIN_3174</strain>
    </source>
</reference>